<name>A0A9D1HWH1_9BACT</name>
<feature type="chain" id="PRO_5039567232" evidence="1">
    <location>
        <begin position="20"/>
        <end position="288"/>
    </location>
</feature>
<reference evidence="3" key="2">
    <citation type="journal article" date="2021" name="PeerJ">
        <title>Extensive microbial diversity within the chicken gut microbiome revealed by metagenomics and culture.</title>
        <authorList>
            <person name="Gilroy R."/>
            <person name="Ravi A."/>
            <person name="Getino M."/>
            <person name="Pursley I."/>
            <person name="Horton D.L."/>
            <person name="Alikhan N.F."/>
            <person name="Baker D."/>
            <person name="Gharbi K."/>
            <person name="Hall N."/>
            <person name="Watson M."/>
            <person name="Adriaenssens E.M."/>
            <person name="Foster-Nyarko E."/>
            <person name="Jarju S."/>
            <person name="Secka A."/>
            <person name="Antonio M."/>
            <person name="Oren A."/>
            <person name="Chaudhuri R.R."/>
            <person name="La Ragione R."/>
            <person name="Hildebrand F."/>
            <person name="Pallen M.J."/>
        </authorList>
    </citation>
    <scope>NUCLEOTIDE SEQUENCE</scope>
    <source>
        <strain evidence="3">CHK197-8231</strain>
    </source>
</reference>
<dbReference type="Proteomes" id="UP000824087">
    <property type="component" value="Unassembled WGS sequence"/>
</dbReference>
<feature type="domain" description="Thioredoxin" evidence="2">
    <location>
        <begin position="149"/>
        <end position="276"/>
    </location>
</feature>
<evidence type="ECO:0000313" key="4">
    <source>
        <dbReference type="Proteomes" id="UP000824087"/>
    </source>
</evidence>
<keyword evidence="1" id="KW-0732">Signal</keyword>
<reference evidence="3" key="1">
    <citation type="submission" date="2020-10" db="EMBL/GenBank/DDBJ databases">
        <authorList>
            <person name="Gilroy R."/>
        </authorList>
    </citation>
    <scope>NUCLEOTIDE SEQUENCE</scope>
    <source>
        <strain evidence="3">CHK197-8231</strain>
    </source>
</reference>
<dbReference type="PROSITE" id="PS51352">
    <property type="entry name" value="THIOREDOXIN_2"/>
    <property type="match status" value="1"/>
</dbReference>
<dbReference type="InterPro" id="IPR036249">
    <property type="entry name" value="Thioredoxin-like_sf"/>
</dbReference>
<protein>
    <submittedName>
        <fullName evidence="3">Thioredoxin family protein</fullName>
    </submittedName>
</protein>
<comment type="caution">
    <text evidence="3">The sequence shown here is derived from an EMBL/GenBank/DDBJ whole genome shotgun (WGS) entry which is preliminary data.</text>
</comment>
<sequence>MRRTVLMCFCFLFALCTVGCIDQQQKFSLDEEYYEASEIIELDLKTYEKQLEEKKSFLLFVYQPLCVTSDAFEKIVKEFSTTYQLTIYQMPFSLVKESNLEKIQYYPSFVIFHEGEIVDFLEADKEEDKDRYQKLDAFYNWVTNYVTIEKSSQKNTSETIEDENQKEIENINLQGVEYDPEKVNIYFFWGNGCPHCEEEFTFFNEIEKEYSKYYNLNTFEVWYDEENEKILKNFAQKMNDQVSGVPYTIIGNQSYIGFGEEEKEKMIDAIISQHKNSYDVYFDLLEAK</sequence>
<gene>
    <name evidence="3" type="ORF">IAD49_02915</name>
</gene>
<proteinExistence type="predicted"/>
<dbReference type="EMBL" id="DVML01000017">
    <property type="protein sequence ID" value="HIU22515.1"/>
    <property type="molecule type" value="Genomic_DNA"/>
</dbReference>
<dbReference type="SUPFAM" id="SSF52833">
    <property type="entry name" value="Thioredoxin-like"/>
    <property type="match status" value="2"/>
</dbReference>
<evidence type="ECO:0000313" key="3">
    <source>
        <dbReference type="EMBL" id="HIU22515.1"/>
    </source>
</evidence>
<accession>A0A9D1HWH1</accession>
<dbReference type="AlphaFoldDB" id="A0A9D1HWH1"/>
<dbReference type="Gene3D" id="3.40.30.10">
    <property type="entry name" value="Glutaredoxin"/>
    <property type="match status" value="2"/>
</dbReference>
<organism evidence="3 4">
    <name type="scientific">Candidatus Fimihabitans intestinipullorum</name>
    <dbReference type="NCBI Taxonomy" id="2840820"/>
    <lineage>
        <taxon>Bacteria</taxon>
        <taxon>Bacillati</taxon>
        <taxon>Mycoplasmatota</taxon>
        <taxon>Mycoplasmatota incertae sedis</taxon>
        <taxon>Candidatus Fimihabitans</taxon>
    </lineage>
</organism>
<feature type="signal peptide" evidence="1">
    <location>
        <begin position="1"/>
        <end position="19"/>
    </location>
</feature>
<evidence type="ECO:0000259" key="2">
    <source>
        <dbReference type="PROSITE" id="PS51352"/>
    </source>
</evidence>
<evidence type="ECO:0000256" key="1">
    <source>
        <dbReference type="SAM" id="SignalP"/>
    </source>
</evidence>
<dbReference type="InterPro" id="IPR013766">
    <property type="entry name" value="Thioredoxin_domain"/>
</dbReference>